<proteinExistence type="inferred from homology"/>
<dbReference type="SUPFAM" id="SSF143120">
    <property type="entry name" value="YefM-like"/>
    <property type="match status" value="1"/>
</dbReference>
<dbReference type="PANTHER" id="PTHR35377">
    <property type="entry name" value="ANTITOXIN VAPB49-RELATED-RELATED"/>
    <property type="match status" value="1"/>
</dbReference>
<comment type="similarity">
    <text evidence="1">Belongs to the phD/YefM antitoxin family.</text>
</comment>
<dbReference type="RefSeq" id="WP_241039478.1">
    <property type="nucleotide sequence ID" value="NZ_BAAAJF010000011.1"/>
</dbReference>
<protein>
    <submittedName>
        <fullName evidence="2">Type II toxin-antitoxin system prevent-host-death family antitoxin</fullName>
    </submittedName>
</protein>
<accession>A0ABS9TKA0</accession>
<keyword evidence="3" id="KW-1185">Reference proteome</keyword>
<reference evidence="2 3" key="1">
    <citation type="submission" date="2022-03" db="EMBL/GenBank/DDBJ databases">
        <title>Pseudonocardia alaer sp. nov., a novel actinomycete isolated from reed forest soil.</title>
        <authorList>
            <person name="Wang L."/>
        </authorList>
    </citation>
    <scope>NUCLEOTIDE SEQUENCE [LARGE SCALE GENOMIC DNA]</scope>
    <source>
        <strain evidence="2 3">Y-16303</strain>
    </source>
</reference>
<sequence>MDEVTIRELRNHGGDVLHRVERGETVVVTRDGVPVGELRPLPRPRLSATSLLARWRGVPVVDRAAFRADIDAVLDPSL</sequence>
<evidence type="ECO:0000313" key="3">
    <source>
        <dbReference type="Proteomes" id="UP001299970"/>
    </source>
</evidence>
<dbReference type="InterPro" id="IPR051416">
    <property type="entry name" value="phD-YefM_TA_antitoxins"/>
</dbReference>
<name>A0ABS9TKA0_9PSEU</name>
<organism evidence="2 3">
    <name type="scientific">Pseudonocardia alaniniphila</name>
    <dbReference type="NCBI Taxonomy" id="75291"/>
    <lineage>
        <taxon>Bacteria</taxon>
        <taxon>Bacillati</taxon>
        <taxon>Actinomycetota</taxon>
        <taxon>Actinomycetes</taxon>
        <taxon>Pseudonocardiales</taxon>
        <taxon>Pseudonocardiaceae</taxon>
        <taxon>Pseudonocardia</taxon>
    </lineage>
</organism>
<evidence type="ECO:0000313" key="2">
    <source>
        <dbReference type="EMBL" id="MCH6168833.1"/>
    </source>
</evidence>
<dbReference type="InterPro" id="IPR036165">
    <property type="entry name" value="YefM-like_sf"/>
</dbReference>
<dbReference type="Gene3D" id="3.40.1620.10">
    <property type="entry name" value="YefM-like domain"/>
    <property type="match status" value="1"/>
</dbReference>
<dbReference type="NCBIfam" id="TIGR01552">
    <property type="entry name" value="phd_fam"/>
    <property type="match status" value="1"/>
</dbReference>
<dbReference type="Proteomes" id="UP001299970">
    <property type="component" value="Unassembled WGS sequence"/>
</dbReference>
<gene>
    <name evidence="2" type="ORF">MMF94_24330</name>
</gene>
<comment type="caution">
    <text evidence="2">The sequence shown here is derived from an EMBL/GenBank/DDBJ whole genome shotgun (WGS) entry which is preliminary data.</text>
</comment>
<dbReference type="PANTHER" id="PTHR35377:SF5">
    <property type="entry name" value="ANTITOXIN VAPB46"/>
    <property type="match status" value="1"/>
</dbReference>
<dbReference type="EMBL" id="JAKXMK010000022">
    <property type="protein sequence ID" value="MCH6168833.1"/>
    <property type="molecule type" value="Genomic_DNA"/>
</dbReference>
<evidence type="ECO:0000256" key="1">
    <source>
        <dbReference type="ARBA" id="ARBA00009981"/>
    </source>
</evidence>